<name>A0A0A8XQY3_ARUDO</name>
<dbReference type="AlphaFoldDB" id="A0A0A8XQY3"/>
<sequence length="50" mass="5775">MQGGTQDLAGGMRWFHGEASVGTFPVWNGWLHNYEWRCNTDSWQALLEYA</sequence>
<protein>
    <submittedName>
        <fullName evidence="1">Uncharacterized protein</fullName>
    </submittedName>
</protein>
<reference evidence="1" key="1">
    <citation type="submission" date="2014-09" db="EMBL/GenBank/DDBJ databases">
        <authorList>
            <person name="Magalhaes I.L.F."/>
            <person name="Oliveira U."/>
            <person name="Santos F.R."/>
            <person name="Vidigal T.H.D.A."/>
            <person name="Brescovit A.D."/>
            <person name="Santos A.J."/>
        </authorList>
    </citation>
    <scope>NUCLEOTIDE SEQUENCE</scope>
    <source>
        <tissue evidence="1">Shoot tissue taken approximately 20 cm above the soil surface</tissue>
    </source>
</reference>
<evidence type="ECO:0000313" key="1">
    <source>
        <dbReference type="EMBL" id="JAD15060.1"/>
    </source>
</evidence>
<organism evidence="1">
    <name type="scientific">Arundo donax</name>
    <name type="common">Giant reed</name>
    <name type="synonym">Donax arundinaceus</name>
    <dbReference type="NCBI Taxonomy" id="35708"/>
    <lineage>
        <taxon>Eukaryota</taxon>
        <taxon>Viridiplantae</taxon>
        <taxon>Streptophyta</taxon>
        <taxon>Embryophyta</taxon>
        <taxon>Tracheophyta</taxon>
        <taxon>Spermatophyta</taxon>
        <taxon>Magnoliopsida</taxon>
        <taxon>Liliopsida</taxon>
        <taxon>Poales</taxon>
        <taxon>Poaceae</taxon>
        <taxon>PACMAD clade</taxon>
        <taxon>Arundinoideae</taxon>
        <taxon>Arundineae</taxon>
        <taxon>Arundo</taxon>
    </lineage>
</organism>
<proteinExistence type="predicted"/>
<dbReference type="EMBL" id="GBRH01282835">
    <property type="protein sequence ID" value="JAD15060.1"/>
    <property type="molecule type" value="Transcribed_RNA"/>
</dbReference>
<accession>A0A0A8XQY3</accession>
<reference evidence="1" key="2">
    <citation type="journal article" date="2015" name="Data Brief">
        <title>Shoot transcriptome of the giant reed, Arundo donax.</title>
        <authorList>
            <person name="Barrero R.A."/>
            <person name="Guerrero F.D."/>
            <person name="Moolhuijzen P."/>
            <person name="Goolsby J.A."/>
            <person name="Tidwell J."/>
            <person name="Bellgard S.E."/>
            <person name="Bellgard M.I."/>
        </authorList>
    </citation>
    <scope>NUCLEOTIDE SEQUENCE</scope>
    <source>
        <tissue evidence="1">Shoot tissue taken approximately 20 cm above the soil surface</tissue>
    </source>
</reference>